<feature type="compositionally biased region" description="Acidic residues" evidence="1">
    <location>
        <begin position="45"/>
        <end position="54"/>
    </location>
</feature>
<keyword evidence="3" id="KW-1185">Reference proteome</keyword>
<proteinExistence type="predicted"/>
<dbReference type="Proteomes" id="UP001199106">
    <property type="component" value="Unassembled WGS sequence"/>
</dbReference>
<reference evidence="2" key="1">
    <citation type="submission" date="2021-07" db="EMBL/GenBank/DDBJ databases">
        <title>Genome Resource of American Ginseng Black Spot Pathogen Alternaria panax.</title>
        <authorList>
            <person name="Qiu C."/>
            <person name="Wang W."/>
            <person name="Liu Z."/>
        </authorList>
    </citation>
    <scope>NUCLEOTIDE SEQUENCE</scope>
    <source>
        <strain evidence="2">BNCC115425</strain>
    </source>
</reference>
<dbReference type="AlphaFoldDB" id="A0AAD4FDY6"/>
<protein>
    <submittedName>
        <fullName evidence="2">Uncharacterized protein</fullName>
    </submittedName>
</protein>
<accession>A0AAD4FDY6</accession>
<feature type="compositionally biased region" description="Polar residues" evidence="1">
    <location>
        <begin position="19"/>
        <end position="35"/>
    </location>
</feature>
<comment type="caution">
    <text evidence="2">The sequence shown here is derived from an EMBL/GenBank/DDBJ whole genome shotgun (WGS) entry which is preliminary data.</text>
</comment>
<evidence type="ECO:0000313" key="3">
    <source>
        <dbReference type="Proteomes" id="UP001199106"/>
    </source>
</evidence>
<evidence type="ECO:0000313" key="2">
    <source>
        <dbReference type="EMBL" id="KAG9185764.1"/>
    </source>
</evidence>
<feature type="region of interest" description="Disordered" evidence="1">
    <location>
        <begin position="17"/>
        <end position="84"/>
    </location>
</feature>
<organism evidence="2 3">
    <name type="scientific">Alternaria panax</name>
    <dbReference type="NCBI Taxonomy" id="48097"/>
    <lineage>
        <taxon>Eukaryota</taxon>
        <taxon>Fungi</taxon>
        <taxon>Dikarya</taxon>
        <taxon>Ascomycota</taxon>
        <taxon>Pezizomycotina</taxon>
        <taxon>Dothideomycetes</taxon>
        <taxon>Pleosporomycetidae</taxon>
        <taxon>Pleosporales</taxon>
        <taxon>Pleosporineae</taxon>
        <taxon>Pleosporaceae</taxon>
        <taxon>Alternaria</taxon>
        <taxon>Alternaria sect. Panax</taxon>
    </lineage>
</organism>
<evidence type="ECO:0000256" key="1">
    <source>
        <dbReference type="SAM" id="MobiDB-lite"/>
    </source>
</evidence>
<dbReference type="EMBL" id="JAANER010000010">
    <property type="protein sequence ID" value="KAG9185764.1"/>
    <property type="molecule type" value="Genomic_DNA"/>
</dbReference>
<name>A0AAD4FDY6_9PLEO</name>
<gene>
    <name evidence="2" type="ORF">G6011_07095</name>
</gene>
<sequence length="156" mass="17658">MPLSYEPPKQMLSLHYSASMETGSRSTAADTNTRCGSYRPPSVDSNDDELEDSDSLYQEPTLPSPKPRPARSKPVQLDLTTRPKEGSYILDTKIAHESLDLGSRFPGSHDFYRTHDRPDQEVFMLKPKVRAEKSHHKRMHSGAKIAIVQRRRGPAR</sequence>